<evidence type="ECO:0000313" key="2">
    <source>
        <dbReference type="EMBL" id="RRJ84674.1"/>
    </source>
</evidence>
<feature type="region of interest" description="Disordered" evidence="1">
    <location>
        <begin position="59"/>
        <end position="78"/>
    </location>
</feature>
<dbReference type="Pfam" id="PF04400">
    <property type="entry name" value="NqrM"/>
    <property type="match status" value="1"/>
</dbReference>
<proteinExistence type="predicted"/>
<name>A0A3P3VQE6_9GAMM</name>
<organism evidence="2 3">
    <name type="scientific">Aestuariirhabdus litorea</name>
    <dbReference type="NCBI Taxonomy" id="2528527"/>
    <lineage>
        <taxon>Bacteria</taxon>
        <taxon>Pseudomonadati</taxon>
        <taxon>Pseudomonadota</taxon>
        <taxon>Gammaproteobacteria</taxon>
        <taxon>Oceanospirillales</taxon>
        <taxon>Aestuariirhabdaceae</taxon>
        <taxon>Aestuariirhabdus</taxon>
    </lineage>
</organism>
<dbReference type="Proteomes" id="UP000280792">
    <property type="component" value="Unassembled WGS sequence"/>
</dbReference>
<evidence type="ECO:0000313" key="3">
    <source>
        <dbReference type="Proteomes" id="UP000280792"/>
    </source>
</evidence>
<dbReference type="InterPro" id="IPR007495">
    <property type="entry name" value="NqrM"/>
</dbReference>
<comment type="caution">
    <text evidence="2">The sequence shown here is derived from an EMBL/GenBank/DDBJ whole genome shotgun (WGS) entry which is preliminary data.</text>
</comment>
<dbReference type="PANTHER" id="PTHR40691">
    <property type="entry name" value="(NA+)-NQR MATURATION NQRM"/>
    <property type="match status" value="1"/>
</dbReference>
<evidence type="ECO:0000256" key="1">
    <source>
        <dbReference type="SAM" id="MobiDB-lite"/>
    </source>
</evidence>
<sequence>MMIFVLTFVALLVIVTAMALGVIFANKPIKGSCGGLGAVGIESTCEICGGDPNKCEEEQVSSESAGSEDKGKFYDAAK</sequence>
<reference evidence="2 3" key="2">
    <citation type="submission" date="2018-12" db="EMBL/GenBank/DDBJ databases">
        <title>Simiduia agarivorans gen. nov., sp. nov., a marine, agarolytic bacterium isolated from shallow coastal water from Keelung, Taiwan.</title>
        <authorList>
            <person name="Shieh W.Y."/>
        </authorList>
    </citation>
    <scope>NUCLEOTIDE SEQUENCE [LARGE SCALE GENOMIC DNA]</scope>
    <source>
        <strain evidence="2 3">GTF-13</strain>
    </source>
</reference>
<feature type="compositionally biased region" description="Basic and acidic residues" evidence="1">
    <location>
        <begin position="67"/>
        <end position="78"/>
    </location>
</feature>
<reference evidence="2 3" key="1">
    <citation type="submission" date="2018-08" db="EMBL/GenBank/DDBJ databases">
        <authorList>
            <person name="Khan S.A."/>
        </authorList>
    </citation>
    <scope>NUCLEOTIDE SEQUENCE [LARGE SCALE GENOMIC DNA]</scope>
    <source>
        <strain evidence="2 3">GTF-13</strain>
    </source>
</reference>
<gene>
    <name evidence="2" type="primary">nqrM</name>
    <name evidence="2" type="ORF">D0544_06110</name>
</gene>
<accession>A0A3P3VQE6</accession>
<dbReference type="PANTHER" id="PTHR40691:SF3">
    <property type="entry name" value="(NA+)-NQR MATURATION NQRM"/>
    <property type="match status" value="1"/>
</dbReference>
<protein>
    <submittedName>
        <fullName evidence="2">(Na+)-NQR maturation NqrM</fullName>
    </submittedName>
</protein>
<keyword evidence="3" id="KW-1185">Reference proteome</keyword>
<dbReference type="EMBL" id="QWEZ01000001">
    <property type="protein sequence ID" value="RRJ84674.1"/>
    <property type="molecule type" value="Genomic_DNA"/>
</dbReference>
<dbReference type="AlphaFoldDB" id="A0A3P3VQE6"/>
<dbReference type="RefSeq" id="WP_125015102.1">
    <property type="nucleotide sequence ID" value="NZ_QWEZ01000001.1"/>
</dbReference>